<dbReference type="HOGENOM" id="CLU_959842_0_0_1"/>
<sequence>MPSIKAFLKADEFQTMHPQAMESTISSMEHLLSLDTPFINLIISCFINTRHPRNSPPVPQRWTTLASQTSASSSPLNLLEGMLTHCIAEAWGNPHALPYAPLSLRKDIPLQKDLDSAVYSLERPATPGYQTAQEAYKRRMESVRRALDAARRCDADYRGVQAVVEQLATADWERWCLALATTLWSSADYPAAAMGAIDAVVAACMHDVRSWAGAVDSKSCSSNSSSSSMEEMHAGVPVLYARIAYRLVCGGVAVDCEKLRYPGSPFAVLGDYFEDVVVGKMEGYYYGATAAVSATRRETEGRREDEGGYLAVLAARSRQTTDWDSVYRGLRVEKATGMASI</sequence>
<name>W7HYC4_9PEZI</name>
<dbReference type="EMBL" id="KI966433">
    <property type="protein sequence ID" value="EWC44948.1"/>
    <property type="molecule type" value="Genomic_DNA"/>
</dbReference>
<gene>
    <name evidence="1" type="ORF">DRE_01007</name>
</gene>
<dbReference type="OrthoDB" id="5410823at2759"/>
<protein>
    <submittedName>
        <fullName evidence="1">Uncharacterized protein</fullName>
    </submittedName>
</protein>
<dbReference type="AlphaFoldDB" id="W7HYC4"/>
<organism evidence="1 2">
    <name type="scientific">Drechslerella stenobrocha 248</name>
    <dbReference type="NCBI Taxonomy" id="1043628"/>
    <lineage>
        <taxon>Eukaryota</taxon>
        <taxon>Fungi</taxon>
        <taxon>Dikarya</taxon>
        <taxon>Ascomycota</taxon>
        <taxon>Pezizomycotina</taxon>
        <taxon>Orbiliomycetes</taxon>
        <taxon>Orbiliales</taxon>
        <taxon>Orbiliaceae</taxon>
        <taxon>Drechslerella</taxon>
    </lineage>
</organism>
<reference evidence="1 2" key="1">
    <citation type="submission" date="2013-05" db="EMBL/GenBank/DDBJ databases">
        <title>Drechslerella stenobrocha genome reveals carnivorous origination and mechanical trapping mechanism of predatory fungi.</title>
        <authorList>
            <person name="Liu X."/>
            <person name="Zhang W."/>
            <person name="Liu K."/>
        </authorList>
    </citation>
    <scope>NUCLEOTIDE SEQUENCE [LARGE SCALE GENOMIC DNA]</scope>
    <source>
        <strain evidence="1 2">248</strain>
    </source>
</reference>
<dbReference type="Proteomes" id="UP000024837">
    <property type="component" value="Unassembled WGS sequence"/>
</dbReference>
<proteinExistence type="predicted"/>
<evidence type="ECO:0000313" key="1">
    <source>
        <dbReference type="EMBL" id="EWC44948.1"/>
    </source>
</evidence>
<keyword evidence="2" id="KW-1185">Reference proteome</keyword>
<evidence type="ECO:0000313" key="2">
    <source>
        <dbReference type="Proteomes" id="UP000024837"/>
    </source>
</evidence>
<accession>W7HYC4</accession>